<dbReference type="GO" id="GO:0003700">
    <property type="term" value="F:DNA-binding transcription factor activity"/>
    <property type="evidence" value="ECO:0007669"/>
    <property type="project" value="InterPro"/>
</dbReference>
<keyword evidence="2" id="KW-0963">Cytoplasm</keyword>
<gene>
    <name evidence="7" type="ORF">KDK_80670</name>
</gene>
<keyword evidence="8" id="KW-1185">Reference proteome</keyword>
<dbReference type="SUPFAM" id="SSF46785">
    <property type="entry name" value="Winged helix' DNA-binding domain"/>
    <property type="match status" value="1"/>
</dbReference>
<protein>
    <submittedName>
        <fullName evidence="7">MarR family transcriptional regulator</fullName>
    </submittedName>
</protein>
<reference evidence="8" key="1">
    <citation type="submission" date="2018-12" db="EMBL/GenBank/DDBJ databases">
        <title>Tengunoibacter tsumagoiensis gen. nov., sp. nov., Dictyobacter kobayashii sp. nov., D. alpinus sp. nov., and D. joshuensis sp. nov. and description of Dictyobacteraceae fam. nov. within the order Ktedonobacterales isolated from Tengu-no-mugimeshi.</title>
        <authorList>
            <person name="Wang C.M."/>
            <person name="Zheng Y."/>
            <person name="Sakai Y."/>
            <person name="Toyoda A."/>
            <person name="Minakuchi Y."/>
            <person name="Abe K."/>
            <person name="Yokota A."/>
            <person name="Yabe S."/>
        </authorList>
    </citation>
    <scope>NUCLEOTIDE SEQUENCE [LARGE SCALE GENOMIC DNA]</scope>
    <source>
        <strain evidence="8">Uno11</strain>
    </source>
</reference>
<dbReference type="FunFam" id="1.10.10.10:FF:000163">
    <property type="entry name" value="MarR family transcriptional regulator"/>
    <property type="match status" value="1"/>
</dbReference>
<sequence length="170" mass="19316">MTDETEQERWPFEDMNIPGSAALSEVHIEDMLCFALYSASRAAMDVYRPLLDEVGLTYPQYLVMIVLWEHEKLSVKEIGQILHLDSGTLSPLLKRLESMDFITRQRRASDERIVDITLADAGRALKVHASTIPAQISCQYGIEFDEYLELLGRLKKLTDHLSAPAVTQHI</sequence>
<dbReference type="GO" id="GO:0006950">
    <property type="term" value="P:response to stress"/>
    <property type="evidence" value="ECO:0007669"/>
    <property type="project" value="TreeGrafter"/>
</dbReference>
<accession>A0A402AYX8</accession>
<evidence type="ECO:0000256" key="3">
    <source>
        <dbReference type="ARBA" id="ARBA00023015"/>
    </source>
</evidence>
<dbReference type="SMART" id="SM00347">
    <property type="entry name" value="HTH_MARR"/>
    <property type="match status" value="1"/>
</dbReference>
<evidence type="ECO:0000259" key="6">
    <source>
        <dbReference type="PROSITE" id="PS50995"/>
    </source>
</evidence>
<dbReference type="InterPro" id="IPR036388">
    <property type="entry name" value="WH-like_DNA-bd_sf"/>
</dbReference>
<comment type="subcellular location">
    <subcellularLocation>
        <location evidence="1">Cytoplasm</location>
    </subcellularLocation>
</comment>
<keyword evidence="3" id="KW-0805">Transcription regulation</keyword>
<dbReference type="GO" id="GO:0005737">
    <property type="term" value="C:cytoplasm"/>
    <property type="evidence" value="ECO:0007669"/>
    <property type="project" value="UniProtKB-SubCell"/>
</dbReference>
<dbReference type="AlphaFoldDB" id="A0A402AYX8"/>
<dbReference type="PROSITE" id="PS50995">
    <property type="entry name" value="HTH_MARR_2"/>
    <property type="match status" value="1"/>
</dbReference>
<keyword evidence="4" id="KW-0238">DNA-binding</keyword>
<dbReference type="Pfam" id="PF22381">
    <property type="entry name" value="Staph_reg_Sar_Rot"/>
    <property type="match status" value="1"/>
</dbReference>
<name>A0A402AYX8_9CHLR</name>
<dbReference type="GO" id="GO:0003677">
    <property type="term" value="F:DNA binding"/>
    <property type="evidence" value="ECO:0007669"/>
    <property type="project" value="UniProtKB-KW"/>
</dbReference>
<dbReference type="InterPro" id="IPR036390">
    <property type="entry name" value="WH_DNA-bd_sf"/>
</dbReference>
<proteinExistence type="predicted"/>
<dbReference type="PANTHER" id="PTHR33164">
    <property type="entry name" value="TRANSCRIPTIONAL REGULATOR, MARR FAMILY"/>
    <property type="match status" value="1"/>
</dbReference>
<evidence type="ECO:0000256" key="4">
    <source>
        <dbReference type="ARBA" id="ARBA00023125"/>
    </source>
</evidence>
<dbReference type="InterPro" id="IPR055166">
    <property type="entry name" value="Transc_reg_Sar_Rot_HTH"/>
</dbReference>
<evidence type="ECO:0000313" key="8">
    <source>
        <dbReference type="Proteomes" id="UP000287188"/>
    </source>
</evidence>
<feature type="domain" description="HTH marR-type" evidence="6">
    <location>
        <begin position="29"/>
        <end position="159"/>
    </location>
</feature>
<dbReference type="Proteomes" id="UP000287188">
    <property type="component" value="Unassembled WGS sequence"/>
</dbReference>
<dbReference type="EMBL" id="BIFS01000002">
    <property type="protein sequence ID" value="GCE24267.1"/>
    <property type="molecule type" value="Genomic_DNA"/>
</dbReference>
<dbReference type="PANTHER" id="PTHR33164:SF5">
    <property type="entry name" value="ORGANIC HYDROPEROXIDE RESISTANCE TRANSCRIPTIONAL REGULATOR"/>
    <property type="match status" value="1"/>
</dbReference>
<dbReference type="InterPro" id="IPR039422">
    <property type="entry name" value="MarR/SlyA-like"/>
</dbReference>
<evidence type="ECO:0000256" key="1">
    <source>
        <dbReference type="ARBA" id="ARBA00004496"/>
    </source>
</evidence>
<evidence type="ECO:0000313" key="7">
    <source>
        <dbReference type="EMBL" id="GCE24267.1"/>
    </source>
</evidence>
<keyword evidence="5" id="KW-0804">Transcription</keyword>
<evidence type="ECO:0000256" key="5">
    <source>
        <dbReference type="ARBA" id="ARBA00023163"/>
    </source>
</evidence>
<dbReference type="PRINTS" id="PR00598">
    <property type="entry name" value="HTHMARR"/>
</dbReference>
<organism evidence="7 8">
    <name type="scientific">Dictyobacter kobayashii</name>
    <dbReference type="NCBI Taxonomy" id="2014872"/>
    <lineage>
        <taxon>Bacteria</taxon>
        <taxon>Bacillati</taxon>
        <taxon>Chloroflexota</taxon>
        <taxon>Ktedonobacteria</taxon>
        <taxon>Ktedonobacterales</taxon>
        <taxon>Dictyobacteraceae</taxon>
        <taxon>Dictyobacter</taxon>
    </lineage>
</organism>
<comment type="caution">
    <text evidence="7">The sequence shown here is derived from an EMBL/GenBank/DDBJ whole genome shotgun (WGS) entry which is preliminary data.</text>
</comment>
<dbReference type="InterPro" id="IPR000835">
    <property type="entry name" value="HTH_MarR-typ"/>
</dbReference>
<evidence type="ECO:0000256" key="2">
    <source>
        <dbReference type="ARBA" id="ARBA00022490"/>
    </source>
</evidence>
<dbReference type="Gene3D" id="1.10.10.10">
    <property type="entry name" value="Winged helix-like DNA-binding domain superfamily/Winged helix DNA-binding domain"/>
    <property type="match status" value="1"/>
</dbReference>